<feature type="transmembrane region" description="Helical" evidence="5">
    <location>
        <begin position="21"/>
        <end position="46"/>
    </location>
</feature>
<keyword evidence="3 5" id="KW-1133">Transmembrane helix</keyword>
<keyword evidence="4 5" id="KW-0472">Membrane</keyword>
<evidence type="ECO:0000256" key="5">
    <source>
        <dbReference type="SAM" id="Phobius"/>
    </source>
</evidence>
<dbReference type="GO" id="GO:0022857">
    <property type="term" value="F:transmembrane transporter activity"/>
    <property type="evidence" value="ECO:0007669"/>
    <property type="project" value="InterPro"/>
</dbReference>
<dbReference type="WBParaSite" id="SBAD_0000578701-mRNA-1">
    <property type="protein sequence ID" value="SBAD_0000578701-mRNA-1"/>
    <property type="gene ID" value="SBAD_0000578701"/>
</dbReference>
<keyword evidence="7" id="KW-1185">Reference proteome</keyword>
<name>A0A183IPL8_9BILA</name>
<gene>
    <name evidence="6" type="ORF">SBAD_LOCUS5565</name>
</gene>
<keyword evidence="2 5" id="KW-0812">Transmembrane</keyword>
<feature type="transmembrane region" description="Helical" evidence="5">
    <location>
        <begin position="270"/>
        <end position="287"/>
    </location>
</feature>
<dbReference type="PANTHER" id="PTHR24064">
    <property type="entry name" value="SOLUTE CARRIER FAMILY 22 MEMBER"/>
    <property type="match status" value="1"/>
</dbReference>
<dbReference type="AlphaFoldDB" id="A0A183IPL8"/>
<evidence type="ECO:0000256" key="2">
    <source>
        <dbReference type="ARBA" id="ARBA00022692"/>
    </source>
</evidence>
<evidence type="ECO:0000313" key="7">
    <source>
        <dbReference type="Proteomes" id="UP000270296"/>
    </source>
</evidence>
<evidence type="ECO:0000313" key="8">
    <source>
        <dbReference type="WBParaSite" id="SBAD_0000578701-mRNA-1"/>
    </source>
</evidence>
<feature type="transmembrane region" description="Helical" evidence="5">
    <location>
        <begin position="299"/>
        <end position="320"/>
    </location>
</feature>
<dbReference type="Pfam" id="PF00083">
    <property type="entry name" value="Sugar_tr"/>
    <property type="match status" value="2"/>
</dbReference>
<comment type="subcellular location">
    <subcellularLocation>
        <location evidence="1">Membrane</location>
        <topology evidence="1">Multi-pass membrane protein</topology>
    </subcellularLocation>
</comment>
<dbReference type="InterPro" id="IPR005828">
    <property type="entry name" value="MFS_sugar_transport-like"/>
</dbReference>
<dbReference type="Proteomes" id="UP000270296">
    <property type="component" value="Unassembled WGS sequence"/>
</dbReference>
<feature type="transmembrane region" description="Helical" evidence="5">
    <location>
        <begin position="94"/>
        <end position="113"/>
    </location>
</feature>
<evidence type="ECO:0000256" key="1">
    <source>
        <dbReference type="ARBA" id="ARBA00004141"/>
    </source>
</evidence>
<evidence type="ECO:0000256" key="4">
    <source>
        <dbReference type="ARBA" id="ARBA00023136"/>
    </source>
</evidence>
<protein>
    <submittedName>
        <fullName evidence="8">MFS domain-containing protein</fullName>
    </submittedName>
</protein>
<dbReference type="GO" id="GO:0016020">
    <property type="term" value="C:membrane"/>
    <property type="evidence" value="ECO:0007669"/>
    <property type="project" value="UniProtKB-SubCell"/>
</dbReference>
<feature type="transmembrane region" description="Helical" evidence="5">
    <location>
        <begin position="358"/>
        <end position="378"/>
    </location>
</feature>
<evidence type="ECO:0000256" key="3">
    <source>
        <dbReference type="ARBA" id="ARBA00022989"/>
    </source>
</evidence>
<accession>A0A183IPL8</accession>
<feature type="transmembrane region" description="Helical" evidence="5">
    <location>
        <begin position="332"/>
        <end position="352"/>
    </location>
</feature>
<feature type="transmembrane region" description="Helical" evidence="5">
    <location>
        <begin position="390"/>
        <end position="408"/>
    </location>
</feature>
<dbReference type="EMBL" id="UZAM01009080">
    <property type="protein sequence ID" value="VDP07599.1"/>
    <property type="molecule type" value="Genomic_DNA"/>
</dbReference>
<evidence type="ECO:0000313" key="6">
    <source>
        <dbReference type="EMBL" id="VDP07599.1"/>
    </source>
</evidence>
<reference evidence="6 7" key="2">
    <citation type="submission" date="2018-11" db="EMBL/GenBank/DDBJ databases">
        <authorList>
            <consortium name="Pathogen Informatics"/>
        </authorList>
    </citation>
    <scope>NUCLEOTIDE SEQUENCE [LARGE SCALE GENOMIC DNA]</scope>
</reference>
<reference evidence="8" key="1">
    <citation type="submission" date="2016-06" db="UniProtKB">
        <authorList>
            <consortium name="WormBaseParasite"/>
        </authorList>
    </citation>
    <scope>IDENTIFICATION</scope>
</reference>
<organism evidence="8">
    <name type="scientific">Soboliphyme baturini</name>
    <dbReference type="NCBI Taxonomy" id="241478"/>
    <lineage>
        <taxon>Eukaryota</taxon>
        <taxon>Metazoa</taxon>
        <taxon>Ecdysozoa</taxon>
        <taxon>Nematoda</taxon>
        <taxon>Enoplea</taxon>
        <taxon>Dorylaimia</taxon>
        <taxon>Dioctophymatida</taxon>
        <taxon>Dioctophymatoidea</taxon>
        <taxon>Soboliphymatidae</taxon>
        <taxon>Soboliphyme</taxon>
    </lineage>
</organism>
<proteinExistence type="predicted"/>
<dbReference type="OrthoDB" id="3936150at2759"/>
<dbReference type="SUPFAM" id="SSF103473">
    <property type="entry name" value="MFS general substrate transporter"/>
    <property type="match status" value="1"/>
</dbReference>
<dbReference type="Gene3D" id="1.20.1250.20">
    <property type="entry name" value="MFS general substrate transporter like domains"/>
    <property type="match status" value="1"/>
</dbReference>
<sequence>MDTNVDTLLDAVGDFGVYQKIMFALLCIPACISGGWTAFSHVFIVASPRHVCKSWFSDVLSCYQQPVGRNESLWNDTIGLTACEYDLVCERSEWPAMIGMAYYAGSFCGNILFGLIADKYGRKKCLLTILLNHIISNVASIFAPNVYVYAALRFLVGATHDAFYGIPFILSKQHRESMRKFDSGARIMADYLPMRLHAMAICFLTTYVLNSNLRLLPESPRWLITCGKSAEAAKLLTKIAGNVDTTGKPVKWRFSDCFQLFRRPNMRIKTLLITYIWFMNDLVYSGMMYNIPNLQLDNYLTFSLNGLVEIPAYFVSWALVNRLGRRKPLCAMLTLTAVACFIAICLPEGYTWTVMHGVLAVLARFFVSISFATICVFFNELYPTSLRGIGMGLTTMVTSVGMIFAPYMVHYHRILPLLLMGLFSASASILAPILPETAHIELPQTVEDAEHLPVKCYICTTTGRREQMQQFTDQKPTA</sequence>
<feature type="transmembrane region" description="Helical" evidence="5">
    <location>
        <begin position="125"/>
        <end position="143"/>
    </location>
</feature>
<dbReference type="InterPro" id="IPR036259">
    <property type="entry name" value="MFS_trans_sf"/>
</dbReference>